<keyword evidence="1" id="KW-1133">Transmembrane helix</keyword>
<name>A0A975CZM3_9SPHN</name>
<keyword evidence="1" id="KW-0472">Membrane</keyword>
<sequence>MSAGRDGRGRHLPAGLCWLIAMAITIASLRLFLWLLDSAGVIGAEESSRMMLVALPVTLLTLGCLAPTDMEEK</sequence>
<evidence type="ECO:0000256" key="1">
    <source>
        <dbReference type="SAM" id="Phobius"/>
    </source>
</evidence>
<reference evidence="2" key="2">
    <citation type="submission" date="2021-04" db="EMBL/GenBank/DDBJ databases">
        <title>Isolation and genomic analysis of the ibuprofen-degrading bacterium Sphingomonas strain MPO218.</title>
        <authorList>
            <person name="Aulestia M."/>
            <person name="Flores A."/>
            <person name="Mangas E.L."/>
            <person name="Perez-Pulido A.J."/>
            <person name="Santero E."/>
            <person name="Camacho E.M."/>
        </authorList>
    </citation>
    <scope>NUCLEOTIDE SEQUENCE</scope>
    <source>
        <strain evidence="2">MPO218</strain>
    </source>
</reference>
<feature type="transmembrane region" description="Helical" evidence="1">
    <location>
        <begin position="48"/>
        <end position="68"/>
    </location>
</feature>
<evidence type="ECO:0000313" key="2">
    <source>
        <dbReference type="EMBL" id="QTH19999.1"/>
    </source>
</evidence>
<dbReference type="Proteomes" id="UP000664914">
    <property type="component" value="Chromosome"/>
</dbReference>
<dbReference type="AlphaFoldDB" id="A0A975CZM3"/>
<protein>
    <submittedName>
        <fullName evidence="2">Uncharacterized protein</fullName>
    </submittedName>
</protein>
<reference evidence="2" key="1">
    <citation type="submission" date="2020-07" db="EMBL/GenBank/DDBJ databases">
        <authorList>
            <person name="Camacho E."/>
        </authorList>
    </citation>
    <scope>NUCLEOTIDE SEQUENCE</scope>
    <source>
        <strain evidence="2">MPO218</strain>
    </source>
</reference>
<organism evidence="2 3">
    <name type="scientific">Rhizorhabdus wittichii</name>
    <dbReference type="NCBI Taxonomy" id="160791"/>
    <lineage>
        <taxon>Bacteria</taxon>
        <taxon>Pseudomonadati</taxon>
        <taxon>Pseudomonadota</taxon>
        <taxon>Alphaproteobacteria</taxon>
        <taxon>Sphingomonadales</taxon>
        <taxon>Sphingomonadaceae</taxon>
        <taxon>Rhizorhabdus</taxon>
    </lineage>
</organism>
<proteinExistence type="predicted"/>
<gene>
    <name evidence="2" type="ORF">HRJ34_16715</name>
</gene>
<keyword evidence="1" id="KW-0812">Transmembrane</keyword>
<evidence type="ECO:0000313" key="3">
    <source>
        <dbReference type="Proteomes" id="UP000664914"/>
    </source>
</evidence>
<feature type="transmembrane region" description="Helical" evidence="1">
    <location>
        <begin position="12"/>
        <end position="36"/>
    </location>
</feature>
<accession>A0A975CZM3</accession>
<dbReference type="RefSeq" id="WP_030093192.1">
    <property type="nucleotide sequence ID" value="NZ_CP059319.1"/>
</dbReference>
<dbReference type="EMBL" id="CP059319">
    <property type="protein sequence ID" value="QTH19999.1"/>
    <property type="molecule type" value="Genomic_DNA"/>
</dbReference>